<dbReference type="EMBL" id="JADAQT010000073">
    <property type="protein sequence ID" value="MBE1875950.1"/>
    <property type="molecule type" value="Genomic_DNA"/>
</dbReference>
<evidence type="ECO:0000313" key="1">
    <source>
        <dbReference type="EMBL" id="MBE1875950.1"/>
    </source>
</evidence>
<evidence type="ECO:0000313" key="2">
    <source>
        <dbReference type="Proteomes" id="UP000625527"/>
    </source>
</evidence>
<accession>A0ABR9MXU8</accession>
<name>A0ABR9MXU8_9MICO</name>
<dbReference type="Proteomes" id="UP000625527">
    <property type="component" value="Unassembled WGS sequence"/>
</dbReference>
<gene>
    <name evidence="1" type="ORF">IHE71_09530</name>
</gene>
<evidence type="ECO:0008006" key="3">
    <source>
        <dbReference type="Google" id="ProtNLM"/>
    </source>
</evidence>
<comment type="caution">
    <text evidence="1">The sequence shown here is derived from an EMBL/GenBank/DDBJ whole genome shotgun (WGS) entry which is preliminary data.</text>
</comment>
<dbReference type="RefSeq" id="WP_192862522.1">
    <property type="nucleotide sequence ID" value="NZ_JADAQT010000073.1"/>
</dbReference>
<organism evidence="1 2">
    <name type="scientific">Myceligenerans pegani</name>
    <dbReference type="NCBI Taxonomy" id="2776917"/>
    <lineage>
        <taxon>Bacteria</taxon>
        <taxon>Bacillati</taxon>
        <taxon>Actinomycetota</taxon>
        <taxon>Actinomycetes</taxon>
        <taxon>Micrococcales</taxon>
        <taxon>Promicromonosporaceae</taxon>
        <taxon>Myceligenerans</taxon>
    </lineage>
</organism>
<sequence length="64" mass="6631">MGDRVRRVGGPEILLGSVGTVVQVGIPGKWSIKVAVDARIGFGEVLCAVRELAPDDETEGTGVP</sequence>
<reference evidence="1 2" key="1">
    <citation type="submission" date="2020-10" db="EMBL/GenBank/DDBJ databases">
        <title>Myceligenerans pegani sp. nov., an endophytic actinomycete isolated from Peganum harmala L. in Xinjiang, China.</title>
        <authorList>
            <person name="Xin L."/>
        </authorList>
    </citation>
    <scope>NUCLEOTIDE SEQUENCE [LARGE SCALE GENOMIC DNA]</scope>
    <source>
        <strain evidence="1 2">TRM65318</strain>
    </source>
</reference>
<proteinExistence type="predicted"/>
<keyword evidence="2" id="KW-1185">Reference proteome</keyword>
<protein>
    <recommendedName>
        <fullName evidence="3">Preprotein translocase subunit YajC</fullName>
    </recommendedName>
</protein>